<proteinExistence type="predicted"/>
<accession>A0A3P7Z3R4</accession>
<sequence length="54" mass="6141">MLQRRSTWLFQSSSSSFPLSDLEFSEKLRHAGNLSWSLCAKNSGRSLSMRCSTK</sequence>
<evidence type="ECO:0000313" key="2">
    <source>
        <dbReference type="Proteomes" id="UP000280834"/>
    </source>
</evidence>
<dbReference type="AlphaFoldDB" id="A0A3P7Z3R4"/>
<name>A0A3P7Z3R4_9BILA</name>
<evidence type="ECO:0000313" key="1">
    <source>
        <dbReference type="EMBL" id="VDO47748.1"/>
    </source>
</evidence>
<reference evidence="1 2" key="1">
    <citation type="submission" date="2018-11" db="EMBL/GenBank/DDBJ databases">
        <authorList>
            <consortium name="Pathogen Informatics"/>
        </authorList>
    </citation>
    <scope>NUCLEOTIDE SEQUENCE [LARGE SCALE GENOMIC DNA]</scope>
</reference>
<dbReference type="Proteomes" id="UP000280834">
    <property type="component" value="Unassembled WGS sequence"/>
</dbReference>
<organism evidence="1 2">
    <name type="scientific">Brugia timori</name>
    <dbReference type="NCBI Taxonomy" id="42155"/>
    <lineage>
        <taxon>Eukaryota</taxon>
        <taxon>Metazoa</taxon>
        <taxon>Ecdysozoa</taxon>
        <taxon>Nematoda</taxon>
        <taxon>Chromadorea</taxon>
        <taxon>Rhabditida</taxon>
        <taxon>Spirurina</taxon>
        <taxon>Spiruromorpha</taxon>
        <taxon>Filarioidea</taxon>
        <taxon>Onchocercidae</taxon>
        <taxon>Brugia</taxon>
    </lineage>
</organism>
<gene>
    <name evidence="1" type="ORF">BTMF_LOCUS14034</name>
</gene>
<dbReference type="EMBL" id="UZAG01020728">
    <property type="protein sequence ID" value="VDO47748.1"/>
    <property type="molecule type" value="Genomic_DNA"/>
</dbReference>
<keyword evidence="2" id="KW-1185">Reference proteome</keyword>
<protein>
    <submittedName>
        <fullName evidence="1">Uncharacterized protein</fullName>
    </submittedName>
</protein>